<dbReference type="SUPFAM" id="SSF48371">
    <property type="entry name" value="ARM repeat"/>
    <property type="match status" value="1"/>
</dbReference>
<protein>
    <recommendedName>
        <fullName evidence="3">HEAT repeat domain-containing protein</fullName>
    </recommendedName>
</protein>
<accession>A0AAE4BS50</accession>
<gene>
    <name evidence="1" type="ORF">HNQ88_001547</name>
</gene>
<evidence type="ECO:0008006" key="3">
    <source>
        <dbReference type="Google" id="ProtNLM"/>
    </source>
</evidence>
<dbReference type="Proteomes" id="UP001185092">
    <property type="component" value="Unassembled WGS sequence"/>
</dbReference>
<dbReference type="InterPro" id="IPR011989">
    <property type="entry name" value="ARM-like"/>
</dbReference>
<keyword evidence="2" id="KW-1185">Reference proteome</keyword>
<dbReference type="AlphaFoldDB" id="A0AAE4BS50"/>
<sequence>MSRKDWTNEKVFQRLLNNKTEKSYWKNIQELRSRATEDIYKQAYILAKSDTEKHQKIGIDILAQLGYSPRLRQQETIDLYFELLNSIKSLEVLFSLLFGISHNNDNLNDSQVSQLVRFKNHKDKNIRYSLTHALNGINNGKSIQALIELTEDKYAPIRNWATFGLGTLCYDTNEQIIEALQKRTKDKHQETKLEALVGLAERNVTSIKGEIIKELKGGEFGTLLFEAITLLNDKDFIPYLEHNLKSAEKENDINERWLNDLKGCLNSLRS</sequence>
<name>A0AAE4BS50_9BACT</name>
<proteinExistence type="predicted"/>
<reference evidence="1" key="1">
    <citation type="submission" date="2023-07" db="EMBL/GenBank/DDBJ databases">
        <title>Genomic Encyclopedia of Type Strains, Phase IV (KMG-IV): sequencing the most valuable type-strain genomes for metagenomic binning, comparative biology and taxonomic classification.</title>
        <authorList>
            <person name="Goeker M."/>
        </authorList>
    </citation>
    <scope>NUCLEOTIDE SEQUENCE</scope>
    <source>
        <strain evidence="1">DSM 26174</strain>
    </source>
</reference>
<dbReference type="EMBL" id="JAVDQD010000002">
    <property type="protein sequence ID" value="MDR6238510.1"/>
    <property type="molecule type" value="Genomic_DNA"/>
</dbReference>
<evidence type="ECO:0000313" key="2">
    <source>
        <dbReference type="Proteomes" id="UP001185092"/>
    </source>
</evidence>
<comment type="caution">
    <text evidence="1">The sequence shown here is derived from an EMBL/GenBank/DDBJ whole genome shotgun (WGS) entry which is preliminary data.</text>
</comment>
<organism evidence="1 2">
    <name type="scientific">Aureibacter tunicatorum</name>
    <dbReference type="NCBI Taxonomy" id="866807"/>
    <lineage>
        <taxon>Bacteria</taxon>
        <taxon>Pseudomonadati</taxon>
        <taxon>Bacteroidota</taxon>
        <taxon>Cytophagia</taxon>
        <taxon>Cytophagales</taxon>
        <taxon>Persicobacteraceae</taxon>
        <taxon>Aureibacter</taxon>
    </lineage>
</organism>
<evidence type="ECO:0000313" key="1">
    <source>
        <dbReference type="EMBL" id="MDR6238510.1"/>
    </source>
</evidence>
<dbReference type="RefSeq" id="WP_309938021.1">
    <property type="nucleotide sequence ID" value="NZ_AP025305.1"/>
</dbReference>
<dbReference type="InterPro" id="IPR016024">
    <property type="entry name" value="ARM-type_fold"/>
</dbReference>
<dbReference type="Gene3D" id="1.25.10.10">
    <property type="entry name" value="Leucine-rich Repeat Variant"/>
    <property type="match status" value="1"/>
</dbReference>